<dbReference type="RefSeq" id="YP_009099479.1">
    <property type="nucleotide sequence ID" value="NC_025426.1"/>
</dbReference>
<organism evidence="2 3">
    <name type="scientific">Staphylococcus phage P108</name>
    <dbReference type="NCBI Taxonomy" id="1526408"/>
    <lineage>
        <taxon>Viruses</taxon>
        <taxon>Duplodnaviria</taxon>
        <taxon>Heunggongvirae</taxon>
        <taxon>Uroviricota</taxon>
        <taxon>Caudoviricetes</taxon>
        <taxon>Herelleviridae</taxon>
        <taxon>Twortvirinae</taxon>
        <taxon>Kayvirus</taxon>
        <taxon>Kayvirus P108</taxon>
    </lineage>
</organism>
<dbReference type="InterPro" id="IPR023385">
    <property type="entry name" value="YopX-like_C"/>
</dbReference>
<dbReference type="Gene3D" id="2.30.30.290">
    <property type="entry name" value="YopX-like domains"/>
    <property type="match status" value="1"/>
</dbReference>
<dbReference type="GeneID" id="22110188"/>
<dbReference type="InterPro" id="IPR010024">
    <property type="entry name" value="CHP16711"/>
</dbReference>
<feature type="domain" description="YopX protein" evidence="1">
    <location>
        <begin position="3"/>
        <end position="121"/>
    </location>
</feature>
<evidence type="ECO:0000259" key="1">
    <source>
        <dbReference type="Pfam" id="PF09643"/>
    </source>
</evidence>
<protein>
    <recommendedName>
        <fullName evidence="1">YopX protein domain-containing protein</fullName>
    </recommendedName>
</protein>
<dbReference type="Proteomes" id="UP000202284">
    <property type="component" value="Segment"/>
</dbReference>
<gene>
    <name evidence="2" type="ORF">P108_0142</name>
</gene>
<keyword evidence="3" id="KW-1185">Reference proteome</keyword>
<proteinExistence type="predicted"/>
<reference evidence="2 3" key="1">
    <citation type="submission" date="2014-07" db="EMBL/GenBank/DDBJ databases">
        <authorList>
            <person name="Yuan W."/>
            <person name="Rao X."/>
        </authorList>
    </citation>
    <scope>NUCLEOTIDE SEQUENCE [LARGE SCALE GENOMIC DNA]</scope>
</reference>
<dbReference type="Pfam" id="PF09643">
    <property type="entry name" value="YopX"/>
    <property type="match status" value="1"/>
</dbReference>
<dbReference type="OrthoDB" id="28597at10239"/>
<sequence length="184" mass="21707">MIKFRAWDEESQRMFDIARFDFADYTVYSHLFACDGYLGENLEIMQFTGLSDRNSVEIFEGDIVEIQDINGNYINSGIVKKGKGFFFIENYEGNKITLLSDFYLKSYTNTLELCVIGNIYEGRGEEKHMERFKVKRTITTEEVRYIDAETEEDAWYSVEYEDEGTDTAHFNAEYGEWTYEKEEK</sequence>
<dbReference type="KEGG" id="vg:22110188"/>
<dbReference type="SUPFAM" id="SSF159006">
    <property type="entry name" value="YopX-like"/>
    <property type="match status" value="1"/>
</dbReference>
<name>A0A076YSU0_9CAUD</name>
<evidence type="ECO:0000313" key="3">
    <source>
        <dbReference type="Proteomes" id="UP000202284"/>
    </source>
</evidence>
<evidence type="ECO:0000313" key="2">
    <source>
        <dbReference type="EMBL" id="AIK69589.1"/>
    </source>
</evidence>
<dbReference type="EMBL" id="KM216423">
    <property type="protein sequence ID" value="AIK69589.1"/>
    <property type="molecule type" value="Genomic_DNA"/>
</dbReference>
<dbReference type="InterPro" id="IPR019096">
    <property type="entry name" value="YopX_protein"/>
</dbReference>
<accession>A0A076YSU0</accession>
<dbReference type="NCBIfam" id="TIGR01671">
    <property type="entry name" value="phage_TIGR01671"/>
    <property type="match status" value="1"/>
</dbReference>